<feature type="transmembrane region" description="Helical" evidence="1">
    <location>
        <begin position="182"/>
        <end position="202"/>
    </location>
</feature>
<keyword evidence="1" id="KW-0472">Membrane</keyword>
<name>A0ABW4J7M8_9LACO</name>
<protein>
    <submittedName>
        <fullName evidence="2">ABC transporter permease</fullName>
    </submittedName>
</protein>
<keyword evidence="1" id="KW-1133">Transmembrane helix</keyword>
<proteinExistence type="predicted"/>
<dbReference type="Proteomes" id="UP001597267">
    <property type="component" value="Unassembled WGS sequence"/>
</dbReference>
<feature type="transmembrane region" description="Helical" evidence="1">
    <location>
        <begin position="222"/>
        <end position="245"/>
    </location>
</feature>
<evidence type="ECO:0000313" key="2">
    <source>
        <dbReference type="EMBL" id="MFD1671679.1"/>
    </source>
</evidence>
<accession>A0ABW4J7M8</accession>
<comment type="caution">
    <text evidence="2">The sequence shown here is derived from an EMBL/GenBank/DDBJ whole genome shotgun (WGS) entry which is preliminary data.</text>
</comment>
<feature type="transmembrane region" description="Helical" evidence="1">
    <location>
        <begin position="152"/>
        <end position="175"/>
    </location>
</feature>
<dbReference type="EMBL" id="JBHTOP010000020">
    <property type="protein sequence ID" value="MFD1671679.1"/>
    <property type="molecule type" value="Genomic_DNA"/>
</dbReference>
<feature type="transmembrane region" description="Helical" evidence="1">
    <location>
        <begin position="17"/>
        <end position="37"/>
    </location>
</feature>
<gene>
    <name evidence="2" type="ORF">ACFQ5M_06210</name>
</gene>
<feature type="transmembrane region" description="Helical" evidence="1">
    <location>
        <begin position="57"/>
        <end position="81"/>
    </location>
</feature>
<evidence type="ECO:0000256" key="1">
    <source>
        <dbReference type="SAM" id="Phobius"/>
    </source>
</evidence>
<keyword evidence="1" id="KW-0812">Transmembrane</keyword>
<reference evidence="3" key="1">
    <citation type="journal article" date="2019" name="Int. J. Syst. Evol. Microbiol.">
        <title>The Global Catalogue of Microorganisms (GCM) 10K type strain sequencing project: providing services to taxonomists for standard genome sequencing and annotation.</title>
        <authorList>
            <consortium name="The Broad Institute Genomics Platform"/>
            <consortium name="The Broad Institute Genome Sequencing Center for Infectious Disease"/>
            <person name="Wu L."/>
            <person name="Ma J."/>
        </authorList>
    </citation>
    <scope>NUCLEOTIDE SEQUENCE [LARGE SCALE GENOMIC DNA]</scope>
    <source>
        <strain evidence="3">CCM 8896</strain>
    </source>
</reference>
<dbReference type="RefSeq" id="WP_125715987.1">
    <property type="nucleotide sequence ID" value="NZ_JBHTOP010000020.1"/>
</dbReference>
<keyword evidence="3" id="KW-1185">Reference proteome</keyword>
<evidence type="ECO:0000313" key="3">
    <source>
        <dbReference type="Proteomes" id="UP001597267"/>
    </source>
</evidence>
<organism evidence="2 3">
    <name type="scientific">Agrilactobacillus yilanensis</name>
    <dbReference type="NCBI Taxonomy" id="2485997"/>
    <lineage>
        <taxon>Bacteria</taxon>
        <taxon>Bacillati</taxon>
        <taxon>Bacillota</taxon>
        <taxon>Bacilli</taxon>
        <taxon>Lactobacillales</taxon>
        <taxon>Lactobacillaceae</taxon>
        <taxon>Agrilactobacillus</taxon>
    </lineage>
</organism>
<feature type="transmembrane region" description="Helical" evidence="1">
    <location>
        <begin position="102"/>
        <end position="132"/>
    </location>
</feature>
<sequence>MRDVINVELFKLWKRKIFIGIFLLSNFSLVYSLGIYFNWSFIDINGKLDLISFSASMWALLMMLGIPLVLFTFLAAGTLGGEIYDGQFMLEITRVKSIKSLVLGKLISIVEVLLSFYILNMALSSLYYIVFVARSKNGLGISWNIESYHSRLLLVSICGVLFLILFISIAMVVSVNFGTFRAVLLSLSVYVFLKFVSSIEGIRKLLPGYYTLIDDNDFSGLILLYQLFIMGLFIGIAICVMINMIKKRNY</sequence>